<dbReference type="EMBL" id="CAWYQH010000001">
    <property type="protein sequence ID" value="CAK8671063.1"/>
    <property type="molecule type" value="Genomic_DNA"/>
</dbReference>
<protein>
    <submittedName>
        <fullName evidence="1">Uncharacterized protein</fullName>
    </submittedName>
</protein>
<name>A0ABP0EUM6_CLALP</name>
<reference evidence="1 2" key="1">
    <citation type="submission" date="2024-02" db="EMBL/GenBank/DDBJ databases">
        <authorList>
            <person name="Daric V."/>
            <person name="Darras S."/>
        </authorList>
    </citation>
    <scope>NUCLEOTIDE SEQUENCE [LARGE SCALE GENOMIC DNA]</scope>
</reference>
<evidence type="ECO:0000313" key="2">
    <source>
        <dbReference type="Proteomes" id="UP001642483"/>
    </source>
</evidence>
<accession>A0ABP0EUM6</accession>
<proteinExistence type="predicted"/>
<keyword evidence="2" id="KW-1185">Reference proteome</keyword>
<comment type="caution">
    <text evidence="1">The sequence shown here is derived from an EMBL/GenBank/DDBJ whole genome shotgun (WGS) entry which is preliminary data.</text>
</comment>
<evidence type="ECO:0000313" key="1">
    <source>
        <dbReference type="EMBL" id="CAK8671063.1"/>
    </source>
</evidence>
<organism evidence="1 2">
    <name type="scientific">Clavelina lepadiformis</name>
    <name type="common">Light-bulb sea squirt</name>
    <name type="synonym">Ascidia lepadiformis</name>
    <dbReference type="NCBI Taxonomy" id="159417"/>
    <lineage>
        <taxon>Eukaryota</taxon>
        <taxon>Metazoa</taxon>
        <taxon>Chordata</taxon>
        <taxon>Tunicata</taxon>
        <taxon>Ascidiacea</taxon>
        <taxon>Aplousobranchia</taxon>
        <taxon>Clavelinidae</taxon>
        <taxon>Clavelina</taxon>
    </lineage>
</organism>
<gene>
    <name evidence="1" type="ORF">CVLEPA_LOCUS87</name>
</gene>
<sequence>MNFFQTTVKKPKEMSEDAFNAGAELLHKFQTEWEQIHSNSVQAGHQEKELSKLIQRSQAEWKQMEEMFAKFCSHLHILPQLLMDVDKLAEAIGNLDSAVEEVTCAVDLYEKVCLEQKQCRGRQEELQHVNELRIAKRQELEKMKELLASKHASTLSKLRAKQATLTTERQETLEQAIDSDLDPDLPI</sequence>
<dbReference type="Proteomes" id="UP001642483">
    <property type="component" value="Unassembled WGS sequence"/>
</dbReference>